<reference evidence="1" key="1">
    <citation type="submission" date="2022-05" db="EMBL/GenBank/DDBJ databases">
        <title>Chromosome-level genome of Chaenocephalus aceratus.</title>
        <authorList>
            <person name="Park H."/>
        </authorList>
    </citation>
    <scope>NUCLEOTIDE SEQUENCE</scope>
    <source>
        <strain evidence="1">KU_202001</strain>
    </source>
</reference>
<organism evidence="1 2">
    <name type="scientific">Chaenocephalus aceratus</name>
    <name type="common">Blackfin icefish</name>
    <name type="synonym">Chaenichthys aceratus</name>
    <dbReference type="NCBI Taxonomy" id="36190"/>
    <lineage>
        <taxon>Eukaryota</taxon>
        <taxon>Metazoa</taxon>
        <taxon>Chordata</taxon>
        <taxon>Craniata</taxon>
        <taxon>Vertebrata</taxon>
        <taxon>Euteleostomi</taxon>
        <taxon>Actinopterygii</taxon>
        <taxon>Neopterygii</taxon>
        <taxon>Teleostei</taxon>
        <taxon>Neoteleostei</taxon>
        <taxon>Acanthomorphata</taxon>
        <taxon>Eupercaria</taxon>
        <taxon>Perciformes</taxon>
        <taxon>Notothenioidei</taxon>
        <taxon>Channichthyidae</taxon>
        <taxon>Chaenocephalus</taxon>
    </lineage>
</organism>
<gene>
    <name evidence="1" type="ORF">KUCAC02_030042</name>
</gene>
<evidence type="ECO:0000313" key="1">
    <source>
        <dbReference type="EMBL" id="KAI4826599.1"/>
    </source>
</evidence>
<name>A0ACB9XHK2_CHAAC</name>
<protein>
    <submittedName>
        <fullName evidence="1">Uncharacterized protein</fullName>
    </submittedName>
</protein>
<dbReference type="EMBL" id="CM043789">
    <property type="protein sequence ID" value="KAI4826599.1"/>
    <property type="molecule type" value="Genomic_DNA"/>
</dbReference>
<sequence>MGLGFKLAQTVVDFCKERGFSKVVLETSSIQTAAVSLYEKLGFRYVRSHTNTYSHDWVGALAKLSVLVMEKHL</sequence>
<evidence type="ECO:0000313" key="2">
    <source>
        <dbReference type="Proteomes" id="UP001057452"/>
    </source>
</evidence>
<comment type="caution">
    <text evidence="1">The sequence shown here is derived from an EMBL/GenBank/DDBJ whole genome shotgun (WGS) entry which is preliminary data.</text>
</comment>
<keyword evidence="2" id="KW-1185">Reference proteome</keyword>
<proteinExistence type="predicted"/>
<accession>A0ACB9XHK2</accession>
<dbReference type="Proteomes" id="UP001057452">
    <property type="component" value="Chromosome 5"/>
</dbReference>